<gene>
    <name evidence="1" type="ORF">SAMN05216561_106187</name>
</gene>
<protein>
    <submittedName>
        <fullName evidence="1">Glycosyl transferases group 1</fullName>
    </submittedName>
</protein>
<keyword evidence="1" id="KW-0808">Transferase</keyword>
<reference evidence="1 2" key="1">
    <citation type="submission" date="2016-10" db="EMBL/GenBank/DDBJ databases">
        <authorList>
            <person name="de Groot N.N."/>
        </authorList>
    </citation>
    <scope>NUCLEOTIDE SEQUENCE [LARGE SCALE GENOMIC DNA]</scope>
    <source>
        <strain evidence="1 2">CGMCC 1.11156</strain>
    </source>
</reference>
<dbReference type="EMBL" id="FOQG01000006">
    <property type="protein sequence ID" value="SFI24392.1"/>
    <property type="molecule type" value="Genomic_DNA"/>
</dbReference>
<evidence type="ECO:0000313" key="1">
    <source>
        <dbReference type="EMBL" id="SFI24392.1"/>
    </source>
</evidence>
<dbReference type="AlphaFoldDB" id="A0A1I3GMA2"/>
<dbReference type="RefSeq" id="WP_091112513.1">
    <property type="nucleotide sequence ID" value="NZ_BKAF01000021.1"/>
</dbReference>
<keyword evidence="2" id="KW-1185">Reference proteome</keyword>
<accession>A0A1I3GMA2</accession>
<name>A0A1I3GMA2_9ACTN</name>
<dbReference type="STRING" id="1005945.SAMN05216561_106187"/>
<dbReference type="PANTHER" id="PTHR46656:SF3">
    <property type="entry name" value="PUTATIVE-RELATED"/>
    <property type="match status" value="1"/>
</dbReference>
<sequence>MLTVPLPTRVPGPASALDLAALGLPEGPYVLTAFDHLSVFDRKNPLGLVEAFSRAFGDGEGPALVVKAINGHLKPEDRALLRRAAARRRDVHLLEAYVGAAELGALMDRCQAYASLHRAEGYGLTLAEAMVRGRPVLATGYSGNLDFMDESTALLVPVSRVPVGPGHRPYPPQAHWGEPDLDAAAAHLRWVHDHPEQAQALGDRGREHHLATRTLDRTAAFVRERVTAAMAHE</sequence>
<dbReference type="SUPFAM" id="SSF53756">
    <property type="entry name" value="UDP-Glycosyltransferase/glycogen phosphorylase"/>
    <property type="match status" value="1"/>
</dbReference>
<dbReference type="GO" id="GO:0016740">
    <property type="term" value="F:transferase activity"/>
    <property type="evidence" value="ECO:0007669"/>
    <property type="project" value="UniProtKB-KW"/>
</dbReference>
<dbReference type="Gene3D" id="3.40.50.2000">
    <property type="entry name" value="Glycogen Phosphorylase B"/>
    <property type="match status" value="1"/>
</dbReference>
<dbReference type="Pfam" id="PF20706">
    <property type="entry name" value="GT4-conflict"/>
    <property type="match status" value="1"/>
</dbReference>
<organism evidence="1 2">
    <name type="scientific">Nocardioides psychrotolerans</name>
    <dbReference type="NCBI Taxonomy" id="1005945"/>
    <lineage>
        <taxon>Bacteria</taxon>
        <taxon>Bacillati</taxon>
        <taxon>Actinomycetota</taxon>
        <taxon>Actinomycetes</taxon>
        <taxon>Propionibacteriales</taxon>
        <taxon>Nocardioidaceae</taxon>
        <taxon>Nocardioides</taxon>
    </lineage>
</organism>
<evidence type="ECO:0000313" key="2">
    <source>
        <dbReference type="Proteomes" id="UP000198649"/>
    </source>
</evidence>
<dbReference type="Proteomes" id="UP000198649">
    <property type="component" value="Unassembled WGS sequence"/>
</dbReference>
<dbReference type="PANTHER" id="PTHR46656">
    <property type="entry name" value="PUTATIVE-RELATED"/>
    <property type="match status" value="1"/>
</dbReference>
<proteinExistence type="predicted"/>